<dbReference type="PANTHER" id="PTHR34613">
    <property type="entry name" value="SLL0800 PROTEIN"/>
    <property type="match status" value="1"/>
</dbReference>
<gene>
    <name evidence="1" type="ORF">BJ982_000337</name>
</gene>
<protein>
    <submittedName>
        <fullName evidence="1">Uncharacterized protein</fullName>
    </submittedName>
</protein>
<reference evidence="1 2" key="1">
    <citation type="submission" date="2020-08" db="EMBL/GenBank/DDBJ databases">
        <title>Sequencing the genomes of 1000 actinobacteria strains.</title>
        <authorList>
            <person name="Klenk H.-P."/>
        </authorList>
    </citation>
    <scope>NUCLEOTIDE SEQUENCE [LARGE SCALE GENOMIC DNA]</scope>
    <source>
        <strain evidence="1 2">DSM 45784</strain>
    </source>
</reference>
<evidence type="ECO:0000313" key="1">
    <source>
        <dbReference type="EMBL" id="MBB4698793.1"/>
    </source>
</evidence>
<dbReference type="Proteomes" id="UP000542210">
    <property type="component" value="Unassembled WGS sequence"/>
</dbReference>
<dbReference type="AlphaFoldDB" id="A0A7W7D4E8"/>
<dbReference type="PANTHER" id="PTHR34613:SF1">
    <property type="entry name" value="SLL6017 PROTEIN"/>
    <property type="match status" value="1"/>
</dbReference>
<name>A0A7W7D4E8_9ACTN</name>
<accession>A0A7W7D4E8</accession>
<dbReference type="RefSeq" id="WP_203959462.1">
    <property type="nucleotide sequence ID" value="NZ_BOOV01000042.1"/>
</dbReference>
<dbReference type="EMBL" id="JACHND010000001">
    <property type="protein sequence ID" value="MBB4698793.1"/>
    <property type="molecule type" value="Genomic_DNA"/>
</dbReference>
<comment type="caution">
    <text evidence="1">The sequence shown here is derived from an EMBL/GenBank/DDBJ whole genome shotgun (WGS) entry which is preliminary data.</text>
</comment>
<proteinExistence type="predicted"/>
<evidence type="ECO:0000313" key="2">
    <source>
        <dbReference type="Proteomes" id="UP000542210"/>
    </source>
</evidence>
<sequence>MILLFKNRPELAAKLLAGPFGMKVPEYHEARIESGDLTQCPPVEYQADAVVTFSNGKPVLTVVVEVQRAVDHGKRWSWPVYLAAVRARARCPAILLVVCTDARTARWCAEPIEMGHPGWRLAPMVVSPEVVPVVTDPTEAIRVPELAVLSALAHGGDVGGQRVLEALLTALSTLEEGQAKLYADFVMMKLPEAASKQWEVLMAAGTYEYQSDFARKYFAEGKQEGIDEGIAAGKADAIVMILSGRSIVVTQEARSRIESCTDVAQLDEWLQRALTAVTVEDLFLG</sequence>
<organism evidence="1 2">
    <name type="scientific">Sphaerisporangium siamense</name>
    <dbReference type="NCBI Taxonomy" id="795645"/>
    <lineage>
        <taxon>Bacteria</taxon>
        <taxon>Bacillati</taxon>
        <taxon>Actinomycetota</taxon>
        <taxon>Actinomycetes</taxon>
        <taxon>Streptosporangiales</taxon>
        <taxon>Streptosporangiaceae</taxon>
        <taxon>Sphaerisporangium</taxon>
    </lineage>
</organism>
<keyword evidence="2" id="KW-1185">Reference proteome</keyword>